<proteinExistence type="predicted"/>
<reference evidence="1 2" key="1">
    <citation type="journal article" date="2022" name="Plant J.">
        <title>Chromosome-level genome of Camellia lanceoleosa provides a valuable resource for understanding genome evolution and self-incompatibility.</title>
        <authorList>
            <person name="Gong W."/>
            <person name="Xiao S."/>
            <person name="Wang L."/>
            <person name="Liao Z."/>
            <person name="Chang Y."/>
            <person name="Mo W."/>
            <person name="Hu G."/>
            <person name="Li W."/>
            <person name="Zhao G."/>
            <person name="Zhu H."/>
            <person name="Hu X."/>
            <person name="Ji K."/>
            <person name="Xiang X."/>
            <person name="Song Q."/>
            <person name="Yuan D."/>
            <person name="Jin S."/>
            <person name="Zhang L."/>
        </authorList>
    </citation>
    <scope>NUCLEOTIDE SEQUENCE [LARGE SCALE GENOMIC DNA]</scope>
    <source>
        <strain evidence="1">SQ_2022a</strain>
    </source>
</reference>
<evidence type="ECO:0000313" key="2">
    <source>
        <dbReference type="Proteomes" id="UP001060215"/>
    </source>
</evidence>
<dbReference type="EMBL" id="CM045758">
    <property type="protein sequence ID" value="KAI8030420.1"/>
    <property type="molecule type" value="Genomic_DNA"/>
</dbReference>
<comment type="caution">
    <text evidence="1">The sequence shown here is derived from an EMBL/GenBank/DDBJ whole genome shotgun (WGS) entry which is preliminary data.</text>
</comment>
<keyword evidence="2" id="KW-1185">Reference proteome</keyword>
<protein>
    <submittedName>
        <fullName evidence="1">Uncharacterized protein</fullName>
    </submittedName>
</protein>
<accession>A0ACC0J0G1</accession>
<organism evidence="1 2">
    <name type="scientific">Camellia lanceoleosa</name>
    <dbReference type="NCBI Taxonomy" id="1840588"/>
    <lineage>
        <taxon>Eukaryota</taxon>
        <taxon>Viridiplantae</taxon>
        <taxon>Streptophyta</taxon>
        <taxon>Embryophyta</taxon>
        <taxon>Tracheophyta</taxon>
        <taxon>Spermatophyta</taxon>
        <taxon>Magnoliopsida</taxon>
        <taxon>eudicotyledons</taxon>
        <taxon>Gunneridae</taxon>
        <taxon>Pentapetalae</taxon>
        <taxon>asterids</taxon>
        <taxon>Ericales</taxon>
        <taxon>Theaceae</taxon>
        <taxon>Camellia</taxon>
    </lineage>
</organism>
<evidence type="ECO:0000313" key="1">
    <source>
        <dbReference type="EMBL" id="KAI8030420.1"/>
    </source>
</evidence>
<dbReference type="Proteomes" id="UP001060215">
    <property type="component" value="Chromosome 1"/>
</dbReference>
<gene>
    <name evidence="1" type="ORF">LOK49_LG01G03147</name>
</gene>
<sequence>MTMENPPSQSLPLDGRVAIVTGGSTGIGRAITLHLRSLGAKLIINYFPNANQADLLASELNSSSHPVAIAVRADVSDPDQVKALFDRAEQEFNCPPHILVNCAGILDPKYPSVVNTTVEDWDSTFNVNTKGAFLCCREAADRLKRGGGGRIIMITSSLVGNLLPGYGAYAASKAAVETMTKIVAKELKGTGITANCVAPGPVATDMFYAGKTEETVKRGGGGRIIMITSSLVGNLLPGYGAYAASKAAVETMTKIVAKELKGTGITANCVAPGPIATELFYAGKTEETVKRLADACPLGRLGEPNDVSQLVGFLAGDAGEWINGQVIRANGGFVI</sequence>
<name>A0ACC0J0G1_9ERIC</name>